<feature type="compositionally biased region" description="Polar residues" evidence="1">
    <location>
        <begin position="134"/>
        <end position="162"/>
    </location>
</feature>
<dbReference type="Proteomes" id="UP000035642">
    <property type="component" value="Unassembled WGS sequence"/>
</dbReference>
<organism evidence="2 3">
    <name type="scientific">Angiostrongylus cantonensis</name>
    <name type="common">Rat lungworm</name>
    <dbReference type="NCBI Taxonomy" id="6313"/>
    <lineage>
        <taxon>Eukaryota</taxon>
        <taxon>Metazoa</taxon>
        <taxon>Ecdysozoa</taxon>
        <taxon>Nematoda</taxon>
        <taxon>Chromadorea</taxon>
        <taxon>Rhabditida</taxon>
        <taxon>Rhabditina</taxon>
        <taxon>Rhabditomorpha</taxon>
        <taxon>Strongyloidea</taxon>
        <taxon>Metastrongylidae</taxon>
        <taxon>Angiostrongylus</taxon>
    </lineage>
</organism>
<sequence>MIEDLSLRNQRRVLRLKGGALININQFHLFECRSCKRKFVTPFFANFHIKEGLCKKEEGELCDDGGPALNVVDLDTVEFSSFCRLQNAITKCTGLMLHELQYGEEDLLKCACFYRKGPDSPDSPEPIIVEERQMQTSPPATDPTSSATVTSFPATSQTSTSKTDAKDRQSVENCSFLSEVEKQTFLYCTELLALFPDGEKLTVVSDDEEQSQGPDSPDSPEPTMLEEHQMRTLPSVTDATSSAIMASFPAVSQTCSSMMGAKERQSIEKYGEKLTVVSDDEMLTLLPDEEKLTVVSDDGILTLLPVEGKLTVVSDDEMLTLLPDEEKLTVVSDDEMLTLLPDEGKLTIVSDDEEQAQSSDVPKVDVGAERSLMATSNTLVNATPSRRALLSPPCTSTNVTSCPTSFE</sequence>
<keyword evidence="2" id="KW-1185">Reference proteome</keyword>
<proteinExistence type="predicted"/>
<protein>
    <submittedName>
        <fullName evidence="3">C2H2-type domain-containing protein</fullName>
    </submittedName>
</protein>
<evidence type="ECO:0000313" key="2">
    <source>
        <dbReference type="Proteomes" id="UP000035642"/>
    </source>
</evidence>
<accession>A0A0K0DD04</accession>
<evidence type="ECO:0000313" key="3">
    <source>
        <dbReference type="WBParaSite" id="ACAC_0000852801-mRNA-1"/>
    </source>
</evidence>
<feature type="region of interest" description="Disordered" evidence="1">
    <location>
        <begin position="204"/>
        <end position="224"/>
    </location>
</feature>
<dbReference type="STRING" id="6313.A0A0K0DD04"/>
<name>A0A0K0DD04_ANGCA</name>
<dbReference type="AlphaFoldDB" id="A0A0K0DD04"/>
<reference evidence="2" key="1">
    <citation type="submission" date="2012-09" db="EMBL/GenBank/DDBJ databases">
        <authorList>
            <person name="Martin A.A."/>
        </authorList>
    </citation>
    <scope>NUCLEOTIDE SEQUENCE</scope>
</reference>
<evidence type="ECO:0000256" key="1">
    <source>
        <dbReference type="SAM" id="MobiDB-lite"/>
    </source>
</evidence>
<feature type="region of interest" description="Disordered" evidence="1">
    <location>
        <begin position="134"/>
        <end position="168"/>
    </location>
</feature>
<reference evidence="3" key="2">
    <citation type="submission" date="2017-02" db="UniProtKB">
        <authorList>
            <consortium name="WormBaseParasite"/>
        </authorList>
    </citation>
    <scope>IDENTIFICATION</scope>
</reference>
<dbReference type="WBParaSite" id="ACAC_0000852801-mRNA-1">
    <property type="protein sequence ID" value="ACAC_0000852801-mRNA-1"/>
    <property type="gene ID" value="ACAC_0000852801"/>
</dbReference>